<dbReference type="GO" id="GO:0070677">
    <property type="term" value="F:rRNA (cytosine-2'-O-)-methyltransferase activity"/>
    <property type="evidence" value="ECO:0007669"/>
    <property type="project" value="UniProtKB-UniRule"/>
</dbReference>
<dbReference type="InterPro" id="IPR018063">
    <property type="entry name" value="SAM_MeTrfase_RsmI_CS"/>
</dbReference>
<evidence type="ECO:0000256" key="1">
    <source>
        <dbReference type="ARBA" id="ARBA00022490"/>
    </source>
</evidence>
<dbReference type="PROSITE" id="PS01296">
    <property type="entry name" value="RSMI"/>
    <property type="match status" value="1"/>
</dbReference>
<dbReference type="HOGENOM" id="CLU_044779_0_0_11"/>
<dbReference type="STRING" id="378753.KRH_17430"/>
<organism evidence="8 9">
    <name type="scientific">Kocuria rhizophila (strain ATCC 9341 / DSM 348 / NBRC 103217 / DC2201)</name>
    <dbReference type="NCBI Taxonomy" id="378753"/>
    <lineage>
        <taxon>Bacteria</taxon>
        <taxon>Bacillati</taxon>
        <taxon>Actinomycetota</taxon>
        <taxon>Actinomycetes</taxon>
        <taxon>Micrococcales</taxon>
        <taxon>Micrococcaceae</taxon>
        <taxon>Kocuria</taxon>
    </lineage>
</organism>
<dbReference type="NCBIfam" id="TIGR00096">
    <property type="entry name" value="16S rRNA (cytidine(1402)-2'-O)-methyltransferase"/>
    <property type="match status" value="1"/>
</dbReference>
<dbReference type="AlphaFoldDB" id="B2GLL6"/>
<keyword evidence="2 6" id="KW-0698">rRNA processing</keyword>
<dbReference type="EMBL" id="AP009152">
    <property type="protein sequence ID" value="BAG30090.1"/>
    <property type="molecule type" value="Genomic_DNA"/>
</dbReference>
<evidence type="ECO:0000256" key="5">
    <source>
        <dbReference type="ARBA" id="ARBA00022691"/>
    </source>
</evidence>
<gene>
    <name evidence="6" type="primary">rsmI</name>
    <name evidence="8" type="ordered locus">KRH_17430</name>
</gene>
<evidence type="ECO:0000256" key="6">
    <source>
        <dbReference type="HAMAP-Rule" id="MF_01877"/>
    </source>
</evidence>
<dbReference type="Proteomes" id="UP000008838">
    <property type="component" value="Chromosome"/>
</dbReference>
<dbReference type="FunFam" id="3.40.1010.10:FF:000007">
    <property type="entry name" value="Ribosomal RNA small subunit methyltransferase I"/>
    <property type="match status" value="1"/>
</dbReference>
<comment type="function">
    <text evidence="6">Catalyzes the 2'-O-methylation of the ribose of cytidine 1402 (C1402) in 16S rRNA.</text>
</comment>
<dbReference type="Gene3D" id="3.40.1010.10">
    <property type="entry name" value="Cobalt-precorrin-4 Transmethylase, Domain 1"/>
    <property type="match status" value="1"/>
</dbReference>
<protein>
    <recommendedName>
        <fullName evidence="6">Ribosomal RNA small subunit methyltransferase I</fullName>
        <ecNumber evidence="6">2.1.1.198</ecNumber>
    </recommendedName>
    <alternativeName>
        <fullName evidence="6">16S rRNA 2'-O-ribose C1402 methyltransferase</fullName>
    </alternativeName>
    <alternativeName>
        <fullName evidence="6">rRNA (cytidine-2'-O-)-methyltransferase RsmI</fullName>
    </alternativeName>
</protein>
<dbReference type="InterPro" id="IPR035996">
    <property type="entry name" value="4pyrrol_Methylase_sf"/>
</dbReference>
<comment type="catalytic activity">
    <reaction evidence="6">
        <text>cytidine(1402) in 16S rRNA + S-adenosyl-L-methionine = 2'-O-methylcytidine(1402) in 16S rRNA + S-adenosyl-L-homocysteine + H(+)</text>
        <dbReference type="Rhea" id="RHEA:42924"/>
        <dbReference type="Rhea" id="RHEA-COMP:10285"/>
        <dbReference type="Rhea" id="RHEA-COMP:10286"/>
        <dbReference type="ChEBI" id="CHEBI:15378"/>
        <dbReference type="ChEBI" id="CHEBI:57856"/>
        <dbReference type="ChEBI" id="CHEBI:59789"/>
        <dbReference type="ChEBI" id="CHEBI:74495"/>
        <dbReference type="ChEBI" id="CHEBI:82748"/>
        <dbReference type="EC" id="2.1.1.198"/>
    </reaction>
</comment>
<dbReference type="InterPro" id="IPR008189">
    <property type="entry name" value="rRNA_ssu_MeTfrase_I"/>
</dbReference>
<dbReference type="InterPro" id="IPR014777">
    <property type="entry name" value="4pyrrole_Mease_sub1"/>
</dbReference>
<sequence length="296" mass="31303">MSSRTSAPAHETPEHGQGALVVVGTPIGNLSDASDRLRHVLRTADVLAVEDTRTLHRLASGLGVSVGGRVVTHHEHNENARTDELLNEVRAGRTVAVLSDAGMPTVSDPGFPLVRAAAEADLTVSVLPGPSAVLAALAVSGLPTDRFTFEGFLPRKAGERAAVLAGLSSEQRTMVFYESPHRLAEMLTALRDAMGGDRRAAVCRELTKLHEEVLRDDLDGLVAWSTEHQVRGEIVVVLHGAAPAPAPAPEDLVAEVEARVASHGIKLKAAAREVAAERGVSTRHLYDAVVAARGRD</sequence>
<dbReference type="PANTHER" id="PTHR46111">
    <property type="entry name" value="RIBOSOMAL RNA SMALL SUBUNIT METHYLTRANSFERASE I"/>
    <property type="match status" value="1"/>
</dbReference>
<dbReference type="Pfam" id="PF00590">
    <property type="entry name" value="TP_methylase"/>
    <property type="match status" value="1"/>
</dbReference>
<proteinExistence type="inferred from homology"/>
<dbReference type="HAMAP" id="MF_01877">
    <property type="entry name" value="16SrRNA_methyltr_I"/>
    <property type="match status" value="1"/>
</dbReference>
<dbReference type="InterPro" id="IPR014776">
    <property type="entry name" value="4pyrrole_Mease_sub2"/>
</dbReference>
<dbReference type="SUPFAM" id="SSF53790">
    <property type="entry name" value="Tetrapyrrole methylase"/>
    <property type="match status" value="1"/>
</dbReference>
<dbReference type="CDD" id="cd11648">
    <property type="entry name" value="RsmI"/>
    <property type="match status" value="1"/>
</dbReference>
<feature type="domain" description="Tetrapyrrole methylase" evidence="7">
    <location>
        <begin position="20"/>
        <end position="219"/>
    </location>
</feature>
<dbReference type="eggNOG" id="COG0313">
    <property type="taxonomic scope" value="Bacteria"/>
</dbReference>
<keyword evidence="1 6" id="KW-0963">Cytoplasm</keyword>
<evidence type="ECO:0000313" key="8">
    <source>
        <dbReference type="EMBL" id="BAG30090.1"/>
    </source>
</evidence>
<evidence type="ECO:0000313" key="9">
    <source>
        <dbReference type="Proteomes" id="UP000008838"/>
    </source>
</evidence>
<comment type="similarity">
    <text evidence="6">Belongs to the methyltransferase superfamily. RsmI family.</text>
</comment>
<dbReference type="FunFam" id="3.30.950.10:FF:000002">
    <property type="entry name" value="Ribosomal RNA small subunit methyltransferase I"/>
    <property type="match status" value="1"/>
</dbReference>
<dbReference type="Gene3D" id="3.30.950.10">
    <property type="entry name" value="Methyltransferase, Cobalt-precorrin-4 Transmethylase, Domain 2"/>
    <property type="match status" value="1"/>
</dbReference>
<dbReference type="PIRSF" id="PIRSF005917">
    <property type="entry name" value="MTase_YraL"/>
    <property type="match status" value="1"/>
</dbReference>
<keyword evidence="5 6" id="KW-0949">S-adenosyl-L-methionine</keyword>
<keyword evidence="3 6" id="KW-0489">Methyltransferase</keyword>
<dbReference type="InterPro" id="IPR000878">
    <property type="entry name" value="4pyrrol_Mease"/>
</dbReference>
<evidence type="ECO:0000256" key="4">
    <source>
        <dbReference type="ARBA" id="ARBA00022679"/>
    </source>
</evidence>
<evidence type="ECO:0000256" key="2">
    <source>
        <dbReference type="ARBA" id="ARBA00022552"/>
    </source>
</evidence>
<name>B2GLL6_KOCRD</name>
<dbReference type="EC" id="2.1.1.198" evidence="6"/>
<comment type="subcellular location">
    <subcellularLocation>
        <location evidence="6">Cytoplasm</location>
    </subcellularLocation>
</comment>
<dbReference type="GO" id="GO:0005737">
    <property type="term" value="C:cytoplasm"/>
    <property type="evidence" value="ECO:0007669"/>
    <property type="project" value="UniProtKB-SubCell"/>
</dbReference>
<evidence type="ECO:0000259" key="7">
    <source>
        <dbReference type="Pfam" id="PF00590"/>
    </source>
</evidence>
<keyword evidence="4 6" id="KW-0808">Transferase</keyword>
<evidence type="ECO:0000256" key="3">
    <source>
        <dbReference type="ARBA" id="ARBA00022603"/>
    </source>
</evidence>
<reference evidence="8 9" key="1">
    <citation type="journal article" date="2008" name="J. Bacteriol.">
        <title>Complete genome sequence of the soil actinomycete Kocuria rhizophila.</title>
        <authorList>
            <person name="Takarada H."/>
            <person name="Sekine M."/>
            <person name="Kosugi H."/>
            <person name="Matsuo Y."/>
            <person name="Fujisawa T."/>
            <person name="Omata S."/>
            <person name="Kishi E."/>
            <person name="Shimizu A."/>
            <person name="Tsukatani N."/>
            <person name="Tanikawa S."/>
            <person name="Fujita N."/>
            <person name="Harayama S."/>
        </authorList>
    </citation>
    <scope>NUCLEOTIDE SEQUENCE [LARGE SCALE GENOMIC DNA]</scope>
    <source>
        <strain evidence="9">ATCC 9341 / DSM 348 / NBRC 103217 / DC2201</strain>
    </source>
</reference>
<dbReference type="PANTHER" id="PTHR46111:SF1">
    <property type="entry name" value="RIBOSOMAL RNA SMALL SUBUNIT METHYLTRANSFERASE I"/>
    <property type="match status" value="1"/>
</dbReference>
<accession>B2GLL6</accession>
<keyword evidence="9" id="KW-1185">Reference proteome</keyword>
<dbReference type="RefSeq" id="WP_012398811.1">
    <property type="nucleotide sequence ID" value="NC_010617.1"/>
</dbReference>
<dbReference type="KEGG" id="krh:KRH_17430"/>